<evidence type="ECO:0000313" key="5">
    <source>
        <dbReference type="EMBL" id="GAA5495867.1"/>
    </source>
</evidence>
<reference evidence="5 6" key="1">
    <citation type="submission" date="2024-02" db="EMBL/GenBank/DDBJ databases">
        <title>Rubritalea halochordaticola NBRC 107102.</title>
        <authorList>
            <person name="Ichikawa N."/>
            <person name="Katano-Makiyama Y."/>
            <person name="Hidaka K."/>
        </authorList>
    </citation>
    <scope>NUCLEOTIDE SEQUENCE [LARGE SCALE GENOMIC DNA]</scope>
    <source>
        <strain evidence="5 6">NBRC 107102</strain>
    </source>
</reference>
<evidence type="ECO:0000259" key="3">
    <source>
        <dbReference type="Pfam" id="PF00326"/>
    </source>
</evidence>
<proteinExistence type="predicted"/>
<comment type="caution">
    <text evidence="5">The sequence shown here is derived from an EMBL/GenBank/DDBJ whole genome shotgun (WGS) entry which is preliminary data.</text>
</comment>
<accession>A0ABP9UZR5</accession>
<dbReference type="InterPro" id="IPR029058">
    <property type="entry name" value="AB_hydrolase_fold"/>
</dbReference>
<dbReference type="InterPro" id="IPR001375">
    <property type="entry name" value="Peptidase_S9_cat"/>
</dbReference>
<dbReference type="EMBL" id="BAABRL010000006">
    <property type="protein sequence ID" value="GAA5495867.1"/>
    <property type="molecule type" value="Genomic_DNA"/>
</dbReference>
<dbReference type="InterPro" id="IPR009671">
    <property type="entry name" value="RraB_dom"/>
</dbReference>
<name>A0ABP9UZR5_9BACT</name>
<dbReference type="Proteomes" id="UP001424741">
    <property type="component" value="Unassembled WGS sequence"/>
</dbReference>
<feature type="domain" description="Regulator of ribonuclease activity B" evidence="4">
    <location>
        <begin position="318"/>
        <end position="412"/>
    </location>
</feature>
<keyword evidence="2" id="KW-0732">Signal</keyword>
<evidence type="ECO:0000259" key="4">
    <source>
        <dbReference type="Pfam" id="PF06877"/>
    </source>
</evidence>
<keyword evidence="1" id="KW-0378">Hydrolase</keyword>
<gene>
    <name evidence="5" type="ORF">Rhal01_02048</name>
</gene>
<dbReference type="RefSeq" id="WP_346188605.1">
    <property type="nucleotide sequence ID" value="NZ_BAABRL010000006.1"/>
</dbReference>
<dbReference type="SUPFAM" id="SSF53474">
    <property type="entry name" value="alpha/beta-Hydrolases"/>
    <property type="match status" value="1"/>
</dbReference>
<dbReference type="Gene3D" id="3.30.70.970">
    <property type="entry name" value="RraB-like"/>
    <property type="match status" value="1"/>
</dbReference>
<dbReference type="Pfam" id="PF00326">
    <property type="entry name" value="Peptidase_S9"/>
    <property type="match status" value="1"/>
</dbReference>
<feature type="signal peptide" evidence="2">
    <location>
        <begin position="1"/>
        <end position="22"/>
    </location>
</feature>
<dbReference type="Pfam" id="PF06877">
    <property type="entry name" value="RraB"/>
    <property type="match status" value="1"/>
</dbReference>
<organism evidence="5 6">
    <name type="scientific">Rubritalea halochordaticola</name>
    <dbReference type="NCBI Taxonomy" id="714537"/>
    <lineage>
        <taxon>Bacteria</taxon>
        <taxon>Pseudomonadati</taxon>
        <taxon>Verrucomicrobiota</taxon>
        <taxon>Verrucomicrobiia</taxon>
        <taxon>Verrucomicrobiales</taxon>
        <taxon>Rubritaleaceae</taxon>
        <taxon>Rubritalea</taxon>
    </lineage>
</organism>
<protein>
    <recommendedName>
        <fullName evidence="7">Peptidase S9 prolyl oligopeptidase catalytic domain-containing protein</fullName>
    </recommendedName>
</protein>
<feature type="chain" id="PRO_5047360392" description="Peptidase S9 prolyl oligopeptidase catalytic domain-containing protein" evidence="2">
    <location>
        <begin position="23"/>
        <end position="416"/>
    </location>
</feature>
<keyword evidence="6" id="KW-1185">Reference proteome</keyword>
<dbReference type="PANTHER" id="PTHR22946:SF9">
    <property type="entry name" value="POLYKETIDE TRANSFERASE AF380"/>
    <property type="match status" value="1"/>
</dbReference>
<dbReference type="PANTHER" id="PTHR22946">
    <property type="entry name" value="DIENELACTONE HYDROLASE DOMAIN-CONTAINING PROTEIN-RELATED"/>
    <property type="match status" value="1"/>
</dbReference>
<feature type="domain" description="Peptidase S9 prolyl oligopeptidase catalytic" evidence="3">
    <location>
        <begin position="146"/>
        <end position="216"/>
    </location>
</feature>
<dbReference type="InterPro" id="IPR036701">
    <property type="entry name" value="RraB-like_sf"/>
</dbReference>
<dbReference type="Gene3D" id="3.40.50.1820">
    <property type="entry name" value="alpha/beta hydrolase"/>
    <property type="match status" value="1"/>
</dbReference>
<dbReference type="SUPFAM" id="SSF89946">
    <property type="entry name" value="Hypothetical protein VC0424"/>
    <property type="match status" value="1"/>
</dbReference>
<evidence type="ECO:0008006" key="7">
    <source>
        <dbReference type="Google" id="ProtNLM"/>
    </source>
</evidence>
<evidence type="ECO:0000256" key="2">
    <source>
        <dbReference type="SAM" id="SignalP"/>
    </source>
</evidence>
<evidence type="ECO:0000313" key="6">
    <source>
        <dbReference type="Proteomes" id="UP001424741"/>
    </source>
</evidence>
<dbReference type="InterPro" id="IPR050261">
    <property type="entry name" value="FrsA_esterase"/>
</dbReference>
<evidence type="ECO:0000256" key="1">
    <source>
        <dbReference type="ARBA" id="ARBA00022801"/>
    </source>
</evidence>
<sequence length="416" mass="47053">MKFVFKLLSLAIVWNSPLYLQAQDGMSLLEIRGKHQTKIISQTPIEEDYPEPPKDSGLKLVKYKTDLGDMLAYITPPPKEGEKVPAVIWLTGGFPVASPGSFVWEQTTLENEQTCRVYRYSGLAMMFPTVRGSIKENPGKSEHFYGEVNDVIKAYDYVASLPYVDKQRIYLGGHSTGGTLALLVAESTDKFAGVISLGPVAKDYGKDYATHEWNDTERKLRHPILYLDSIKTPTYIIEGVHGNSSAIEQMKKVNKNPKVKLITVKSADHFNCIHPVNSLFTEAILNSKNGKLDIKRELIEKSYLTARKRQLEVKDLKALTQARTDGTDFHQEQTLLYYFYASTKTDLTAIKSRLQKAGFNHFISKKQSDENGEYVLICVERKLNLLDLQQVFGTSAVCQSIADESKIYYDEWLINK</sequence>